<keyword evidence="2" id="KW-1185">Reference proteome</keyword>
<evidence type="ECO:0008006" key="3">
    <source>
        <dbReference type="Google" id="ProtNLM"/>
    </source>
</evidence>
<evidence type="ECO:0000313" key="1">
    <source>
        <dbReference type="EMBL" id="TWU24810.1"/>
    </source>
</evidence>
<dbReference type="EMBL" id="SJPT01000002">
    <property type="protein sequence ID" value="TWU24810.1"/>
    <property type="molecule type" value="Genomic_DNA"/>
</dbReference>
<reference evidence="1 2" key="1">
    <citation type="submission" date="2019-02" db="EMBL/GenBank/DDBJ databases">
        <title>Deep-cultivation of Planctomycetes and their phenomic and genomic characterization uncovers novel biology.</title>
        <authorList>
            <person name="Wiegand S."/>
            <person name="Jogler M."/>
            <person name="Boedeker C."/>
            <person name="Pinto D."/>
            <person name="Vollmers J."/>
            <person name="Rivas-Marin E."/>
            <person name="Kohn T."/>
            <person name="Peeters S.H."/>
            <person name="Heuer A."/>
            <person name="Rast P."/>
            <person name="Oberbeckmann S."/>
            <person name="Bunk B."/>
            <person name="Jeske O."/>
            <person name="Meyerdierks A."/>
            <person name="Storesund J.E."/>
            <person name="Kallscheuer N."/>
            <person name="Luecker S."/>
            <person name="Lage O.M."/>
            <person name="Pohl T."/>
            <person name="Merkel B.J."/>
            <person name="Hornburger P."/>
            <person name="Mueller R.-W."/>
            <person name="Bruemmer F."/>
            <person name="Labrenz M."/>
            <person name="Spormann A.M."/>
            <person name="Op Den Camp H."/>
            <person name="Overmann J."/>
            <person name="Amann R."/>
            <person name="Jetten M.S.M."/>
            <person name="Mascher T."/>
            <person name="Medema M.H."/>
            <person name="Devos D.P."/>
            <person name="Kaster A.-K."/>
            <person name="Ovreas L."/>
            <person name="Rohde M."/>
            <person name="Galperin M.Y."/>
            <person name="Jogler C."/>
        </authorList>
    </citation>
    <scope>NUCLEOTIDE SEQUENCE [LARGE SCALE GENOMIC DNA]</scope>
    <source>
        <strain evidence="1 2">Pla52o</strain>
    </source>
</reference>
<sequence length="450" mass="50532">MTTWLCGLDPRWSMAAPSCFVSTIRRNLENEEPQDTEQCPPQALALDLDHADFLAAMAPKPVIILAKERDFFDVRGAEETYARLRRLYRLLGAEDNVALFVGPTGHGYSTENREAMYSWFNHASGMAAGDTDRTFGGVLSSTGEVPFTAEPEIRIEKDETLQCTPKGQVDAMENTRTIYDFTREKSQQFAAARKPLSGEGLQKAVTDVLKLPAERGEVPDYRIWADLRARDYPTKHAVVYSVDTEPGIQASVYRLTKGRWYSRPERTGKRALLYVAHLSSDDELRNEPLIREQMQAEPDSPLFACDVRGIGESRPDTCTPGSFHSSYGSDYMYAIHSLMLDRPYVGQKTLDVLRVLDWLASVGHTEIHIVGRGWGALPATFAAVMSDQVKQVTLKNALTSYSEIAESKHYEWPLSTLLPNVLAQFDLPDCYEALQAKQLRQIEPWNAQAK</sequence>
<dbReference type="Proteomes" id="UP000316304">
    <property type="component" value="Unassembled WGS sequence"/>
</dbReference>
<dbReference type="InterPro" id="IPR029058">
    <property type="entry name" value="AB_hydrolase_fold"/>
</dbReference>
<proteinExistence type="predicted"/>
<gene>
    <name evidence="1" type="ORF">Pla52o_11000</name>
</gene>
<comment type="caution">
    <text evidence="1">The sequence shown here is derived from an EMBL/GenBank/DDBJ whole genome shotgun (WGS) entry which is preliminary data.</text>
</comment>
<accession>A0A5C6CJQ1</accession>
<dbReference type="AlphaFoldDB" id="A0A5C6CJQ1"/>
<dbReference type="Gene3D" id="3.40.50.1820">
    <property type="entry name" value="alpha/beta hydrolase"/>
    <property type="match status" value="2"/>
</dbReference>
<dbReference type="SUPFAM" id="SSF53474">
    <property type="entry name" value="alpha/beta-Hydrolases"/>
    <property type="match status" value="1"/>
</dbReference>
<protein>
    <recommendedName>
        <fullName evidence="3">Alpha/beta hydrolase family protein</fullName>
    </recommendedName>
</protein>
<organism evidence="1 2">
    <name type="scientific">Novipirellula galeiformis</name>
    <dbReference type="NCBI Taxonomy" id="2528004"/>
    <lineage>
        <taxon>Bacteria</taxon>
        <taxon>Pseudomonadati</taxon>
        <taxon>Planctomycetota</taxon>
        <taxon>Planctomycetia</taxon>
        <taxon>Pirellulales</taxon>
        <taxon>Pirellulaceae</taxon>
        <taxon>Novipirellula</taxon>
    </lineage>
</organism>
<evidence type="ECO:0000313" key="2">
    <source>
        <dbReference type="Proteomes" id="UP000316304"/>
    </source>
</evidence>
<name>A0A5C6CJQ1_9BACT</name>